<feature type="signal peptide" evidence="2">
    <location>
        <begin position="1"/>
        <end position="25"/>
    </location>
</feature>
<name>A0ABR7GNX1_9FIRM</name>
<keyword evidence="2" id="KW-0732">Signal</keyword>
<accession>A0ABR7GNX1</accession>
<sequence length="590" mass="62806">MKRFFSALLCAAALTGTLAVPAAGAASTDTTLRVGLTVGGASSFATPMLENVSGESTGYTVGTVSGTTFKSAASLASSQLTIRLNDKNAFEVCDTETGKVLFTSAEGLEQLAIRPNSRLTWFKGYKWYGDFVYRRASNGNITVINYVNVEDYVKGVLPYEIDPDWPADAQKAQAICTRSFALGTHKHTDSGYDLCNTTNCQVYLGATRATSESDAAVSATAGETLSCDGKEVIGYFFSSDGGATEDAANVWGGEYSYLKGKADPYEEKDKDKWSVTLTPAEVKTRLTNAGYSIGTVAKVEVTKRTATNNVAEVTVTDTDGKKVTLTRSSVRTVFGLKSINYSITANTAATSSQTKTAVQKTASATKTSVKISPSVHTVTVDGKVVKPQGYNINDNNYYKLRDVAWILNGTGSEFNVTWDGANNRILLSPNAPYVKVGGEMSDTVAAVKKLSPSTAAVAVGNKTVQLTGYNVNDNNYYKLRDIGDALGFAVDWDPEGVVVIRSADKTTDDSKNDTSDGNNGGNSSSDQNNSNNNTGNDGQTAETAASWTFSGAGWGHSVGMSQWGAYAMAKQGFSYEDILKFYFTGIEISK</sequence>
<comment type="caution">
    <text evidence="4">The sequence shown here is derived from an EMBL/GenBank/DDBJ whole genome shotgun (WGS) entry which is preliminary data.</text>
</comment>
<reference evidence="4 5" key="1">
    <citation type="submission" date="2020-08" db="EMBL/GenBank/DDBJ databases">
        <title>Genome public.</title>
        <authorList>
            <person name="Liu C."/>
            <person name="Sun Q."/>
        </authorList>
    </citation>
    <scope>NUCLEOTIDE SEQUENCE [LARGE SCALE GENOMIC DNA]</scope>
    <source>
        <strain evidence="4 5">M2</strain>
    </source>
</reference>
<dbReference type="InterPro" id="IPR013693">
    <property type="entry name" value="SpoIID/LytB_N"/>
</dbReference>
<dbReference type="NCBIfam" id="TIGR02669">
    <property type="entry name" value="SpoIID_LytB"/>
    <property type="match status" value="1"/>
</dbReference>
<dbReference type="Proteomes" id="UP000641741">
    <property type="component" value="Unassembled WGS sequence"/>
</dbReference>
<dbReference type="EMBL" id="JACOPK010000007">
    <property type="protein sequence ID" value="MBC5695990.1"/>
    <property type="molecule type" value="Genomic_DNA"/>
</dbReference>
<evidence type="ECO:0000256" key="2">
    <source>
        <dbReference type="SAM" id="SignalP"/>
    </source>
</evidence>
<keyword evidence="5" id="KW-1185">Reference proteome</keyword>
<evidence type="ECO:0000259" key="3">
    <source>
        <dbReference type="Pfam" id="PF08486"/>
    </source>
</evidence>
<dbReference type="InterPro" id="IPR013486">
    <property type="entry name" value="SpoIID/LytB"/>
</dbReference>
<evidence type="ECO:0000313" key="5">
    <source>
        <dbReference type="Proteomes" id="UP000641741"/>
    </source>
</evidence>
<proteinExistence type="predicted"/>
<evidence type="ECO:0000256" key="1">
    <source>
        <dbReference type="SAM" id="MobiDB-lite"/>
    </source>
</evidence>
<feature type="region of interest" description="Disordered" evidence="1">
    <location>
        <begin position="503"/>
        <end position="540"/>
    </location>
</feature>
<feature type="chain" id="PRO_5045400139" evidence="2">
    <location>
        <begin position="26"/>
        <end position="590"/>
    </location>
</feature>
<protein>
    <submittedName>
        <fullName evidence="4">SpoIID/LytB domain-containing protein</fullName>
    </submittedName>
</protein>
<feature type="compositionally biased region" description="Basic and acidic residues" evidence="1">
    <location>
        <begin position="503"/>
        <end position="514"/>
    </location>
</feature>
<dbReference type="Pfam" id="PF08486">
    <property type="entry name" value="SpoIID"/>
    <property type="match status" value="1"/>
</dbReference>
<feature type="domain" description="Sporulation stage II protein D amidase enhancer LytB N-terminal" evidence="3">
    <location>
        <begin position="138"/>
        <end position="225"/>
    </location>
</feature>
<dbReference type="RefSeq" id="WP_186970168.1">
    <property type="nucleotide sequence ID" value="NZ_JACOPK010000007.1"/>
</dbReference>
<evidence type="ECO:0000313" key="4">
    <source>
        <dbReference type="EMBL" id="MBC5695990.1"/>
    </source>
</evidence>
<organism evidence="4 5">
    <name type="scientific">Agathobaculum hominis</name>
    <dbReference type="NCBI Taxonomy" id="2763014"/>
    <lineage>
        <taxon>Bacteria</taxon>
        <taxon>Bacillati</taxon>
        <taxon>Bacillota</taxon>
        <taxon>Clostridia</taxon>
        <taxon>Eubacteriales</taxon>
        <taxon>Butyricicoccaceae</taxon>
        <taxon>Agathobaculum</taxon>
    </lineage>
</organism>
<feature type="compositionally biased region" description="Low complexity" evidence="1">
    <location>
        <begin position="515"/>
        <end position="540"/>
    </location>
</feature>
<gene>
    <name evidence="4" type="ORF">H8S02_08530</name>
</gene>